<reference evidence="2" key="1">
    <citation type="journal article" date="2023" name="G3 (Bethesda)">
        <title>Genome assembly and association tests identify interacting loci associated with vigor, precocity, and sex in interspecific pistachio rootstocks.</title>
        <authorList>
            <person name="Palmer W."/>
            <person name="Jacygrad E."/>
            <person name="Sagayaradj S."/>
            <person name="Cavanaugh K."/>
            <person name="Han R."/>
            <person name="Bertier L."/>
            <person name="Beede B."/>
            <person name="Kafkas S."/>
            <person name="Golino D."/>
            <person name="Preece J."/>
            <person name="Michelmore R."/>
        </authorList>
    </citation>
    <scope>NUCLEOTIDE SEQUENCE [LARGE SCALE GENOMIC DNA]</scope>
</reference>
<gene>
    <name evidence="1" type="ORF">Patl1_31416</name>
</gene>
<evidence type="ECO:0000313" key="1">
    <source>
        <dbReference type="EMBL" id="KAJ0088992.1"/>
    </source>
</evidence>
<organism evidence="1 2">
    <name type="scientific">Pistacia atlantica</name>
    <dbReference type="NCBI Taxonomy" id="434234"/>
    <lineage>
        <taxon>Eukaryota</taxon>
        <taxon>Viridiplantae</taxon>
        <taxon>Streptophyta</taxon>
        <taxon>Embryophyta</taxon>
        <taxon>Tracheophyta</taxon>
        <taxon>Spermatophyta</taxon>
        <taxon>Magnoliopsida</taxon>
        <taxon>eudicotyledons</taxon>
        <taxon>Gunneridae</taxon>
        <taxon>Pentapetalae</taxon>
        <taxon>rosids</taxon>
        <taxon>malvids</taxon>
        <taxon>Sapindales</taxon>
        <taxon>Anacardiaceae</taxon>
        <taxon>Pistacia</taxon>
    </lineage>
</organism>
<keyword evidence="2" id="KW-1185">Reference proteome</keyword>
<sequence length="214" mass="24148">MASKKQFIFLLIASVLLLLVSPSCGQNVTLSVYYETLCPYCADFIVNHLVKLFQNGIISIVNLHLIPWGNAFIQPDGTVMCQHGPGECLLNTIEACTISVYPDVVQHFGFIHCVERLSLEKRQAEWMDCFKITKLEQKYATETAQLNPPHRFVPWVVVNDQSLQEDYMNFISYLCRAYKGTQVPEACRSLPLRTSVLEKADTTSSVCYAGEVKS</sequence>
<name>A0ACC1AQP5_9ROSI</name>
<accession>A0ACC1AQP5</accession>
<dbReference type="EMBL" id="CM047905">
    <property type="protein sequence ID" value="KAJ0088992.1"/>
    <property type="molecule type" value="Genomic_DNA"/>
</dbReference>
<comment type="caution">
    <text evidence="1">The sequence shown here is derived from an EMBL/GenBank/DDBJ whole genome shotgun (WGS) entry which is preliminary data.</text>
</comment>
<evidence type="ECO:0000313" key="2">
    <source>
        <dbReference type="Proteomes" id="UP001164250"/>
    </source>
</evidence>
<proteinExistence type="predicted"/>
<dbReference type="Proteomes" id="UP001164250">
    <property type="component" value="Chromosome 9"/>
</dbReference>
<protein>
    <submittedName>
        <fullName evidence="1">Uncharacterized protein</fullName>
    </submittedName>
</protein>